<evidence type="ECO:0000259" key="3">
    <source>
        <dbReference type="Pfam" id="PF26133"/>
    </source>
</evidence>
<keyword evidence="1" id="KW-0175">Coiled coil</keyword>
<dbReference type="Proteomes" id="UP001151760">
    <property type="component" value="Unassembled WGS sequence"/>
</dbReference>
<dbReference type="Pfam" id="PF26133">
    <property type="entry name" value="DUF8039"/>
    <property type="match status" value="1"/>
</dbReference>
<keyword evidence="5" id="KW-1185">Reference proteome</keyword>
<evidence type="ECO:0000313" key="4">
    <source>
        <dbReference type="EMBL" id="GJT41969.1"/>
    </source>
</evidence>
<evidence type="ECO:0000313" key="5">
    <source>
        <dbReference type="Proteomes" id="UP001151760"/>
    </source>
</evidence>
<gene>
    <name evidence="4" type="ORF">Tco_0941834</name>
</gene>
<dbReference type="InterPro" id="IPR058352">
    <property type="entry name" value="DUF8039"/>
</dbReference>
<reference evidence="4" key="1">
    <citation type="journal article" date="2022" name="Int. J. Mol. Sci.">
        <title>Draft Genome of Tanacetum Coccineum: Genomic Comparison of Closely Related Tanacetum-Family Plants.</title>
        <authorList>
            <person name="Yamashiro T."/>
            <person name="Shiraishi A."/>
            <person name="Nakayama K."/>
            <person name="Satake H."/>
        </authorList>
    </citation>
    <scope>NUCLEOTIDE SEQUENCE</scope>
</reference>
<dbReference type="PANTHER" id="PTHR33018:SF34">
    <property type="entry name" value="OS02G0472350 PROTEIN"/>
    <property type="match status" value="1"/>
</dbReference>
<comment type="caution">
    <text evidence="4">The sequence shown here is derived from an EMBL/GenBank/DDBJ whole genome shotgun (WGS) entry which is preliminary data.</text>
</comment>
<proteinExistence type="predicted"/>
<feature type="coiled-coil region" evidence="1">
    <location>
        <begin position="289"/>
        <end position="323"/>
    </location>
</feature>
<organism evidence="4 5">
    <name type="scientific">Tanacetum coccineum</name>
    <dbReference type="NCBI Taxonomy" id="301880"/>
    <lineage>
        <taxon>Eukaryota</taxon>
        <taxon>Viridiplantae</taxon>
        <taxon>Streptophyta</taxon>
        <taxon>Embryophyta</taxon>
        <taxon>Tracheophyta</taxon>
        <taxon>Spermatophyta</taxon>
        <taxon>Magnoliopsida</taxon>
        <taxon>eudicotyledons</taxon>
        <taxon>Gunneridae</taxon>
        <taxon>Pentapetalae</taxon>
        <taxon>asterids</taxon>
        <taxon>campanulids</taxon>
        <taxon>Asterales</taxon>
        <taxon>Asteraceae</taxon>
        <taxon>Asteroideae</taxon>
        <taxon>Anthemideae</taxon>
        <taxon>Anthemidinae</taxon>
        <taxon>Tanacetum</taxon>
    </lineage>
</organism>
<protein>
    <recommendedName>
        <fullName evidence="3">DUF8039 domain-containing protein</fullName>
    </recommendedName>
</protein>
<name>A0ABQ5DXZ4_9ASTR</name>
<accession>A0ABQ5DXZ4</accession>
<sequence length="561" mass="62809">MAARGGRNNIVARRVIDDLIDISGERSPPKYLKIFIKQQITDHRRFIARMRDEIRTSTNLISQLNALIVELEASGDYEEVFDLVMELRDDRRDDQDKVADFNRLIAVAEDKIHVENGRFWVIGRENEENNHSNGNVVKRGITRFEDSILEDLSGLTLVDFLTLGLCLDFVFSMLFHSVSGFVIEKKEIEPDEEPARGTLWLKGRVNKDGEYPDDEIRSVGDKLKETEDKIKEGTLKVDHGTDAMTVVLGKEKGGYARGVGSGVTYKRYFDLPRSRQASDERILLLQSQLDNERREHQEKELLIQNLSNKMSQTKGMVTKLKNQLAAHGGQSQSMSTQLTPPNVSLVDINPINSSADEEGGTTVFGCENDASIQKSNGLATLEKEMETRVSNKTSPCETVKSVGSKKMTRSIRKDSSRQASQSQENVSPLLVLPQAIKCKLWHLKKSTIIALGTVYKTDGKQMLHNKELPKDCYKVSIDTSLVDAACIPDVGNNGFKTVKDAVEQNVKSDVTNIFRAKLDINNAFLYGDLHKESSMSIPQGYPTPVSPNIVCKLKKSLYGLK</sequence>
<evidence type="ECO:0000256" key="1">
    <source>
        <dbReference type="SAM" id="Coils"/>
    </source>
</evidence>
<reference evidence="4" key="2">
    <citation type="submission" date="2022-01" db="EMBL/GenBank/DDBJ databases">
        <authorList>
            <person name="Yamashiro T."/>
            <person name="Shiraishi A."/>
            <person name="Satake H."/>
            <person name="Nakayama K."/>
        </authorList>
    </citation>
    <scope>NUCLEOTIDE SEQUENCE</scope>
</reference>
<feature type="region of interest" description="Disordered" evidence="2">
    <location>
        <begin position="387"/>
        <end position="424"/>
    </location>
</feature>
<evidence type="ECO:0000256" key="2">
    <source>
        <dbReference type="SAM" id="MobiDB-lite"/>
    </source>
</evidence>
<feature type="domain" description="DUF8039" evidence="3">
    <location>
        <begin position="432"/>
        <end position="506"/>
    </location>
</feature>
<dbReference type="EMBL" id="BQNB010015605">
    <property type="protein sequence ID" value="GJT41969.1"/>
    <property type="molecule type" value="Genomic_DNA"/>
</dbReference>
<dbReference type="PANTHER" id="PTHR33018">
    <property type="entry name" value="OS10G0338966 PROTEIN-RELATED"/>
    <property type="match status" value="1"/>
</dbReference>